<dbReference type="InterPro" id="IPR051783">
    <property type="entry name" value="NAD(P)-dependent_oxidoreduct"/>
</dbReference>
<dbReference type="EMBL" id="JBAHYK010001745">
    <property type="protein sequence ID" value="KAL0566872.1"/>
    <property type="molecule type" value="Genomic_DNA"/>
</dbReference>
<dbReference type="Gene3D" id="3.40.50.720">
    <property type="entry name" value="NAD(P)-binding Rossmann-like Domain"/>
    <property type="match status" value="1"/>
</dbReference>
<comment type="caution">
    <text evidence="2">The sequence shown here is derived from an EMBL/GenBank/DDBJ whole genome shotgun (WGS) entry which is preliminary data.</text>
</comment>
<gene>
    <name evidence="2" type="ORF">V5O48_015124</name>
</gene>
<feature type="domain" description="NmrA-like" evidence="1">
    <location>
        <begin position="5"/>
        <end position="81"/>
    </location>
</feature>
<dbReference type="InterPro" id="IPR036291">
    <property type="entry name" value="NAD(P)-bd_dom_sf"/>
</dbReference>
<name>A0ABR3EVD5_9AGAR</name>
<accession>A0ABR3EVD5</accession>
<dbReference type="PANTHER" id="PTHR48079">
    <property type="entry name" value="PROTEIN YEEZ"/>
    <property type="match status" value="1"/>
</dbReference>
<evidence type="ECO:0000259" key="1">
    <source>
        <dbReference type="Pfam" id="PF05368"/>
    </source>
</evidence>
<organism evidence="2 3">
    <name type="scientific">Marasmius crinis-equi</name>
    <dbReference type="NCBI Taxonomy" id="585013"/>
    <lineage>
        <taxon>Eukaryota</taxon>
        <taxon>Fungi</taxon>
        <taxon>Dikarya</taxon>
        <taxon>Basidiomycota</taxon>
        <taxon>Agaricomycotina</taxon>
        <taxon>Agaricomycetes</taxon>
        <taxon>Agaricomycetidae</taxon>
        <taxon>Agaricales</taxon>
        <taxon>Marasmiineae</taxon>
        <taxon>Marasmiaceae</taxon>
        <taxon>Marasmius</taxon>
    </lineage>
</organism>
<proteinExistence type="predicted"/>
<sequence length="357" mass="38662">MPQQVKILVTGATGYIGGAVLGGFLARPDASSLDFRAIVRSPEKAEKLKAFGITPIVGSHNDEELMVKAASEVDVVLAMADSNDLPAAQATLKGLKKRFEETGTPPIFIHTSGTGSLIDNAAGMYASDIIYDDSDPDQIETLPATQAHRHVDLELRSYASFTAANTDSSSVSFVVGYIKSYIVLPTTIYSIAQGPLFEAGISNSHSVQVPRLIRASIARKQAGMVGKGANFWPNVDVHELADLYSTLWDSIIKNTETGHGRQGYYFGANGEHRLYDVGQAIGEALVALGISKSPEPTTFTQEELKKYFEGVTYSEHNSRCRASRSKSIGWNPKMTTEDFLKSIKPEVEAWVRKGAAI</sequence>
<dbReference type="Proteomes" id="UP001465976">
    <property type="component" value="Unassembled WGS sequence"/>
</dbReference>
<dbReference type="SUPFAM" id="SSF51735">
    <property type="entry name" value="NAD(P)-binding Rossmann-fold domains"/>
    <property type="match status" value="1"/>
</dbReference>
<dbReference type="Pfam" id="PF05368">
    <property type="entry name" value="NmrA"/>
    <property type="match status" value="1"/>
</dbReference>
<dbReference type="PANTHER" id="PTHR48079:SF6">
    <property type="entry name" value="NAD(P)-BINDING DOMAIN-CONTAINING PROTEIN-RELATED"/>
    <property type="match status" value="1"/>
</dbReference>
<evidence type="ECO:0000313" key="2">
    <source>
        <dbReference type="EMBL" id="KAL0566872.1"/>
    </source>
</evidence>
<evidence type="ECO:0000313" key="3">
    <source>
        <dbReference type="Proteomes" id="UP001465976"/>
    </source>
</evidence>
<keyword evidence="3" id="KW-1185">Reference proteome</keyword>
<dbReference type="InterPro" id="IPR008030">
    <property type="entry name" value="NmrA-like"/>
</dbReference>
<protein>
    <recommendedName>
        <fullName evidence="1">NmrA-like domain-containing protein</fullName>
    </recommendedName>
</protein>
<reference evidence="2 3" key="1">
    <citation type="submission" date="2024-02" db="EMBL/GenBank/DDBJ databases">
        <title>A draft genome for the cacao thread blight pathogen Marasmius crinis-equi.</title>
        <authorList>
            <person name="Cohen S.P."/>
            <person name="Baruah I.K."/>
            <person name="Amoako-Attah I."/>
            <person name="Bukari Y."/>
            <person name="Meinhardt L.W."/>
            <person name="Bailey B.A."/>
        </authorList>
    </citation>
    <scope>NUCLEOTIDE SEQUENCE [LARGE SCALE GENOMIC DNA]</scope>
    <source>
        <strain evidence="2 3">GH-76</strain>
    </source>
</reference>